<feature type="domain" description="C2H2-type" evidence="7">
    <location>
        <begin position="443"/>
        <end position="466"/>
    </location>
</feature>
<name>A0AAN9BZS1_9CAEN</name>
<feature type="domain" description="C2H2-type" evidence="7">
    <location>
        <begin position="628"/>
        <end position="655"/>
    </location>
</feature>
<dbReference type="PROSITE" id="PS50157">
    <property type="entry name" value="ZINC_FINGER_C2H2_2"/>
    <property type="match status" value="9"/>
</dbReference>
<reference evidence="8 9" key="1">
    <citation type="submission" date="2024-02" db="EMBL/GenBank/DDBJ databases">
        <title>Chromosome-scale genome assembly of the rough periwinkle Littorina saxatilis.</title>
        <authorList>
            <person name="De Jode A."/>
            <person name="Faria R."/>
            <person name="Formenti G."/>
            <person name="Sims Y."/>
            <person name="Smith T.P."/>
            <person name="Tracey A."/>
            <person name="Wood J.M.D."/>
            <person name="Zagrodzka Z.B."/>
            <person name="Johannesson K."/>
            <person name="Butlin R.K."/>
            <person name="Leder E.H."/>
        </authorList>
    </citation>
    <scope>NUCLEOTIDE SEQUENCE [LARGE SCALE GENOMIC DNA]</scope>
    <source>
        <strain evidence="8">Snail1</strain>
        <tissue evidence="8">Muscle</tissue>
    </source>
</reference>
<feature type="compositionally biased region" description="Polar residues" evidence="6">
    <location>
        <begin position="183"/>
        <end position="239"/>
    </location>
</feature>
<dbReference type="PANTHER" id="PTHR24379">
    <property type="entry name" value="KRAB AND ZINC FINGER DOMAIN-CONTAINING"/>
    <property type="match status" value="1"/>
</dbReference>
<evidence type="ECO:0000256" key="2">
    <source>
        <dbReference type="ARBA" id="ARBA00022737"/>
    </source>
</evidence>
<feature type="domain" description="C2H2-type" evidence="7">
    <location>
        <begin position="600"/>
        <end position="627"/>
    </location>
</feature>
<dbReference type="PROSITE" id="PS00028">
    <property type="entry name" value="ZINC_FINGER_C2H2_1"/>
    <property type="match status" value="9"/>
</dbReference>
<dbReference type="Gene3D" id="3.30.160.60">
    <property type="entry name" value="Classic Zinc Finger"/>
    <property type="match status" value="5"/>
</dbReference>
<feature type="domain" description="C2H2-type" evidence="7">
    <location>
        <begin position="415"/>
        <end position="442"/>
    </location>
</feature>
<accession>A0AAN9BZS1</accession>
<protein>
    <recommendedName>
        <fullName evidence="7">C2H2-type domain-containing protein</fullName>
    </recommendedName>
</protein>
<comment type="caution">
    <text evidence="8">The sequence shown here is derived from an EMBL/GenBank/DDBJ whole genome shotgun (WGS) entry which is preliminary data.</text>
</comment>
<dbReference type="AlphaFoldDB" id="A0AAN9BZS1"/>
<dbReference type="Pfam" id="PF00096">
    <property type="entry name" value="zf-C2H2"/>
    <property type="match status" value="3"/>
</dbReference>
<dbReference type="PANTHER" id="PTHR24379:SF121">
    <property type="entry name" value="C2H2-TYPE DOMAIN-CONTAINING PROTEIN"/>
    <property type="match status" value="1"/>
</dbReference>
<feature type="domain" description="C2H2-type" evidence="7">
    <location>
        <begin position="293"/>
        <end position="320"/>
    </location>
</feature>
<dbReference type="SUPFAM" id="SSF57667">
    <property type="entry name" value="beta-beta-alpha zinc fingers"/>
    <property type="match status" value="5"/>
</dbReference>
<feature type="domain" description="C2H2-type" evidence="7">
    <location>
        <begin position="331"/>
        <end position="359"/>
    </location>
</feature>
<keyword evidence="2" id="KW-0677">Repeat</keyword>
<dbReference type="EMBL" id="JBAMIC010000001">
    <property type="protein sequence ID" value="KAK7114315.1"/>
    <property type="molecule type" value="Genomic_DNA"/>
</dbReference>
<feature type="region of interest" description="Disordered" evidence="6">
    <location>
        <begin position="118"/>
        <end position="287"/>
    </location>
</feature>
<feature type="domain" description="C2H2-type" evidence="7">
    <location>
        <begin position="387"/>
        <end position="414"/>
    </location>
</feature>
<evidence type="ECO:0000256" key="4">
    <source>
        <dbReference type="ARBA" id="ARBA00022833"/>
    </source>
</evidence>
<evidence type="ECO:0000256" key="6">
    <source>
        <dbReference type="SAM" id="MobiDB-lite"/>
    </source>
</evidence>
<dbReference type="Proteomes" id="UP001374579">
    <property type="component" value="Unassembled WGS sequence"/>
</dbReference>
<evidence type="ECO:0000256" key="5">
    <source>
        <dbReference type="PROSITE-ProRule" id="PRU00042"/>
    </source>
</evidence>
<keyword evidence="3 5" id="KW-0863">Zinc-finger</keyword>
<evidence type="ECO:0000313" key="9">
    <source>
        <dbReference type="Proteomes" id="UP001374579"/>
    </source>
</evidence>
<keyword evidence="9" id="KW-1185">Reference proteome</keyword>
<gene>
    <name evidence="8" type="ORF">V1264_000393</name>
</gene>
<feature type="domain" description="C2H2-type" evidence="7">
    <location>
        <begin position="573"/>
        <end position="600"/>
    </location>
</feature>
<dbReference type="Pfam" id="PF12874">
    <property type="entry name" value="zf-met"/>
    <property type="match status" value="1"/>
</dbReference>
<dbReference type="GO" id="GO:0008270">
    <property type="term" value="F:zinc ion binding"/>
    <property type="evidence" value="ECO:0007669"/>
    <property type="project" value="UniProtKB-KW"/>
</dbReference>
<keyword evidence="1" id="KW-0479">Metal-binding</keyword>
<evidence type="ECO:0000256" key="1">
    <source>
        <dbReference type="ARBA" id="ARBA00022723"/>
    </source>
</evidence>
<dbReference type="SMART" id="SM00355">
    <property type="entry name" value="ZnF_C2H2"/>
    <property type="match status" value="11"/>
</dbReference>
<sequence length="685" mass="76524">MEATRQSQISSLRQQRTRACIVCGKKSVGRKIKTAGNFNQDAECCCVTCKQILTCTVSAFVQGFAISWAMSSFSRRSDSEKKLGVIVACGHVSDKQVSNDTERKRAELKLESVENSSSLNVSNGTVKNGERFVRDSDDMSPPVHFVSVPVEGEKLSHESFSDSPSALEDSDSVNESSHELCSLQVSESPQNNESSQTGILKMMSSNVSGTESNSLGSEKSNSPVSSISQLRSKRVSLQNRKTKARVKAEKEKGLLSLSGVSNRMRSKKASSKRSSGVANQSKLPSKHKAPKYHSCAFCSKTFTIKRKLHVHVRTHSTGKGSFGIEANQKNFACEFCANFYTSKESLRAHIKCKHSGEPEVECDVCGSIQPSSFALSAHKKACHDFNKLCYVCGAVFTSKPSFDKHMASHFGVKRYFCDICDTGFVHKSSLYHHKTVHVSTKSFQCDVCSQMFKMQHLLNRHLLHSHQCGPSLEHRVRGLKKMGVDVDKDAIIRHANNQCVVCGQGLLEGKCASHPENSQQVFECPTCGGVKDHIVLFYQHVKWHKGTLQFNKRCRYASIGLPLPVSEGSATGYNCAVCFKTFKSSNHLNAHMHQHREARFSCEICSKQFIYKCNLKKHMNSHLDTCPFECEVCKKKFKDKHLYQSHQSKHKEPQFKCDICGKALTRRPYLLKHIETMHPEHQQSS</sequence>
<proteinExistence type="predicted"/>
<feature type="compositionally biased region" description="Basic and acidic residues" evidence="6">
    <location>
        <begin position="151"/>
        <end position="160"/>
    </location>
</feature>
<evidence type="ECO:0000256" key="3">
    <source>
        <dbReference type="ARBA" id="ARBA00022771"/>
    </source>
</evidence>
<feature type="compositionally biased region" description="Basic and acidic residues" evidence="6">
    <location>
        <begin position="128"/>
        <end position="137"/>
    </location>
</feature>
<dbReference type="InterPro" id="IPR013087">
    <property type="entry name" value="Znf_C2H2_type"/>
</dbReference>
<feature type="domain" description="C2H2-type" evidence="7">
    <location>
        <begin position="655"/>
        <end position="683"/>
    </location>
</feature>
<organism evidence="8 9">
    <name type="scientific">Littorina saxatilis</name>
    <dbReference type="NCBI Taxonomy" id="31220"/>
    <lineage>
        <taxon>Eukaryota</taxon>
        <taxon>Metazoa</taxon>
        <taxon>Spiralia</taxon>
        <taxon>Lophotrochozoa</taxon>
        <taxon>Mollusca</taxon>
        <taxon>Gastropoda</taxon>
        <taxon>Caenogastropoda</taxon>
        <taxon>Littorinimorpha</taxon>
        <taxon>Littorinoidea</taxon>
        <taxon>Littorinidae</taxon>
        <taxon>Littorina</taxon>
    </lineage>
</organism>
<keyword evidence="4" id="KW-0862">Zinc</keyword>
<evidence type="ECO:0000313" key="8">
    <source>
        <dbReference type="EMBL" id="KAK7114315.1"/>
    </source>
</evidence>
<dbReference type="InterPro" id="IPR036236">
    <property type="entry name" value="Znf_C2H2_sf"/>
</dbReference>
<evidence type="ECO:0000259" key="7">
    <source>
        <dbReference type="PROSITE" id="PS50157"/>
    </source>
</evidence>